<name>A0ABS8M4F5_9FLAO</name>
<protein>
    <submittedName>
        <fullName evidence="2">Gliding motility-associated C-terminal domain-containing protein</fullName>
    </submittedName>
</protein>
<dbReference type="EMBL" id="JAJJMN010000001">
    <property type="protein sequence ID" value="MCC9019217.1"/>
    <property type="molecule type" value="Genomic_DNA"/>
</dbReference>
<keyword evidence="3" id="KW-1185">Reference proteome</keyword>
<sequence length="407" mass="44840">MRILNLKSRLVLLLIPCFATSQIINTGELFVASNTPVSFVNAFDNKSKAVLINDGELFLYSHINNEGLISFSSGNSKGITRLRGVSGHQNISGNIPIELNNVEFNNNSNGGNAATFQVSNYLSISGMADFKEGIIDDDSFGGLVIFENGSGCVNVSDKSFVNGEVMKNGNNDFTFPVGDELKYHSVGISALKMNTDAFSGKYSQKDAGILYPFKNKTSNILVVNDKEYWTVKKMGSTSDLILTLSWDEAVTPASIIESPSEIRIVRWDSAKNSWLDEGGVVNKDDKTISSPVSVSGNVIFTTAKVKKTDSFVVYNAVSPNKDGLNDYLRIEGLDGTENELEIYDNRGIKVFRTREYGSNENVFNGFANVQNVFLKNERLPDGTYFYILSVTKDNFTTKQVGYLYLSQ</sequence>
<accession>A0ABS8M4F5</accession>
<gene>
    <name evidence="2" type="ORF">LNQ34_15715</name>
</gene>
<dbReference type="RefSeq" id="WP_230000403.1">
    <property type="nucleotide sequence ID" value="NZ_JAJJMN010000001.1"/>
</dbReference>
<comment type="caution">
    <text evidence="2">The sequence shown here is derived from an EMBL/GenBank/DDBJ whole genome shotgun (WGS) entry which is preliminary data.</text>
</comment>
<dbReference type="Proteomes" id="UP001430700">
    <property type="component" value="Unassembled WGS sequence"/>
</dbReference>
<feature type="signal peptide" evidence="1">
    <location>
        <begin position="1"/>
        <end position="21"/>
    </location>
</feature>
<proteinExistence type="predicted"/>
<evidence type="ECO:0000256" key="1">
    <source>
        <dbReference type="SAM" id="SignalP"/>
    </source>
</evidence>
<evidence type="ECO:0000313" key="2">
    <source>
        <dbReference type="EMBL" id="MCC9019217.1"/>
    </source>
</evidence>
<reference evidence="2" key="1">
    <citation type="submission" date="2021-11" db="EMBL/GenBank/DDBJ databases">
        <title>Description of novel Flavobacterium species.</title>
        <authorList>
            <person name="Saticioglu I.B."/>
            <person name="Ay H."/>
            <person name="Altun S."/>
            <person name="Duman M."/>
        </authorList>
    </citation>
    <scope>NUCLEOTIDE SEQUENCE</scope>
    <source>
        <strain evidence="2">F-126</strain>
    </source>
</reference>
<keyword evidence="1" id="KW-0732">Signal</keyword>
<feature type="chain" id="PRO_5047213682" evidence="1">
    <location>
        <begin position="22"/>
        <end position="407"/>
    </location>
</feature>
<dbReference type="Pfam" id="PF13585">
    <property type="entry name" value="CHU_C"/>
    <property type="match status" value="1"/>
</dbReference>
<evidence type="ECO:0000313" key="3">
    <source>
        <dbReference type="Proteomes" id="UP001430700"/>
    </source>
</evidence>
<organism evidence="2 3">
    <name type="scientific">Flavobacterium lipolyticum</name>
    <dbReference type="NCBI Taxonomy" id="2893754"/>
    <lineage>
        <taxon>Bacteria</taxon>
        <taxon>Pseudomonadati</taxon>
        <taxon>Bacteroidota</taxon>
        <taxon>Flavobacteriia</taxon>
        <taxon>Flavobacteriales</taxon>
        <taxon>Flavobacteriaceae</taxon>
        <taxon>Flavobacterium</taxon>
    </lineage>
</organism>